<evidence type="ECO:0000259" key="3">
    <source>
        <dbReference type="Pfam" id="PF01551"/>
    </source>
</evidence>
<keyword evidence="2" id="KW-0472">Membrane</keyword>
<feature type="compositionally biased region" description="Basic and acidic residues" evidence="1">
    <location>
        <begin position="9"/>
        <end position="18"/>
    </location>
</feature>
<dbReference type="InterPro" id="IPR011055">
    <property type="entry name" value="Dup_hybrid_motif"/>
</dbReference>
<feature type="transmembrane region" description="Helical" evidence="2">
    <location>
        <begin position="173"/>
        <end position="193"/>
    </location>
</feature>
<dbReference type="Gene3D" id="2.70.70.10">
    <property type="entry name" value="Glucose Permease (Domain IIA)"/>
    <property type="match status" value="1"/>
</dbReference>
<dbReference type="SUPFAM" id="SSF51261">
    <property type="entry name" value="Duplicated hybrid motif"/>
    <property type="match status" value="1"/>
</dbReference>
<evidence type="ECO:0000256" key="2">
    <source>
        <dbReference type="SAM" id="Phobius"/>
    </source>
</evidence>
<keyword evidence="2" id="KW-0812">Transmembrane</keyword>
<dbReference type="Proteomes" id="UP000253370">
    <property type="component" value="Unassembled WGS sequence"/>
</dbReference>
<protein>
    <submittedName>
        <fullName evidence="4">M23 family peptidase</fullName>
    </submittedName>
</protein>
<evidence type="ECO:0000313" key="4">
    <source>
        <dbReference type="EMBL" id="RBI85067.1"/>
    </source>
</evidence>
<feature type="domain" description="M23ase beta-sheet core" evidence="3">
    <location>
        <begin position="280"/>
        <end position="369"/>
    </location>
</feature>
<comment type="caution">
    <text evidence="4">The sequence shown here is derived from an EMBL/GenBank/DDBJ whole genome shotgun (WGS) entry which is preliminary data.</text>
</comment>
<dbReference type="CDD" id="cd12797">
    <property type="entry name" value="M23_peptidase"/>
    <property type="match status" value="1"/>
</dbReference>
<feature type="region of interest" description="Disordered" evidence="1">
    <location>
        <begin position="1"/>
        <end position="68"/>
    </location>
</feature>
<reference evidence="4 5" key="1">
    <citation type="submission" date="2018-07" db="EMBL/GenBank/DDBJ databases">
        <title>Rhodosalinus sp. strain E84T genomic sequence and assembly.</title>
        <authorList>
            <person name="Liu Z.-W."/>
            <person name="Lu D.-C."/>
        </authorList>
    </citation>
    <scope>NUCLEOTIDE SEQUENCE [LARGE SCALE GENOMIC DNA]</scope>
    <source>
        <strain evidence="4 5">E84</strain>
    </source>
</reference>
<dbReference type="EMBL" id="QNTQ01000008">
    <property type="protein sequence ID" value="RBI85067.1"/>
    <property type="molecule type" value="Genomic_DNA"/>
</dbReference>
<gene>
    <name evidence="4" type="ORF">DRV85_10420</name>
</gene>
<name>A0A365U950_9RHOB</name>
<organism evidence="4 5">
    <name type="scientific">Rhodosalinus halophilus</name>
    <dbReference type="NCBI Taxonomy" id="2259333"/>
    <lineage>
        <taxon>Bacteria</taxon>
        <taxon>Pseudomonadati</taxon>
        <taxon>Pseudomonadota</taxon>
        <taxon>Alphaproteobacteria</taxon>
        <taxon>Rhodobacterales</taxon>
        <taxon>Paracoccaceae</taxon>
        <taxon>Rhodosalinus</taxon>
    </lineage>
</organism>
<feature type="compositionally biased region" description="Low complexity" evidence="1">
    <location>
        <begin position="38"/>
        <end position="54"/>
    </location>
</feature>
<dbReference type="PANTHER" id="PTHR21666:SF285">
    <property type="entry name" value="M23 FAMILY METALLOPEPTIDASE"/>
    <property type="match status" value="1"/>
</dbReference>
<sequence length="403" mass="42701">MGRRRRTRESRPRSEPPRGRRRAAARFGGPVVTPLPEPARAAASSVRPAVRAPAGKGAPASVRGASIGPGQLRDGSSFRKQADMTLLVLLVQVALPLTLLAWIAVYPAGSLAGFVFQAAGVASFLYALARVSQWAVPVWWLPWVYGALWLIVVGLWTPRIVRAGARLLPEGAWGWAGLALSSALLIAGAWYGARAIAARSLPPVEVVDIANPFGPGDYLVGHGGSNRLMNGHLRTLDPEVARFRPWRGQSYAVDFFGLGPWGLRASGWRPADPAAYAIFGAELRAPCAGRVVAAEGARPDFEVPNEDPVNRLGNHVILRCGTAEIVLAHMRQGSVTVAAGDAVAVGDRLGEVGNSGASTEPHLHIHAQRPAREGAPPISGAPLALRIDGRFLVRGDRLSGAQE</sequence>
<dbReference type="InterPro" id="IPR016047">
    <property type="entry name" value="M23ase_b-sheet_dom"/>
</dbReference>
<dbReference type="Pfam" id="PF01551">
    <property type="entry name" value="Peptidase_M23"/>
    <property type="match status" value="1"/>
</dbReference>
<keyword evidence="2" id="KW-1133">Transmembrane helix</keyword>
<feature type="transmembrane region" description="Helical" evidence="2">
    <location>
        <begin position="111"/>
        <end position="128"/>
    </location>
</feature>
<feature type="transmembrane region" description="Helical" evidence="2">
    <location>
        <begin position="86"/>
        <end position="105"/>
    </location>
</feature>
<feature type="transmembrane region" description="Helical" evidence="2">
    <location>
        <begin position="140"/>
        <end position="161"/>
    </location>
</feature>
<dbReference type="AlphaFoldDB" id="A0A365U950"/>
<keyword evidence="5" id="KW-1185">Reference proteome</keyword>
<evidence type="ECO:0000256" key="1">
    <source>
        <dbReference type="SAM" id="MobiDB-lite"/>
    </source>
</evidence>
<dbReference type="GO" id="GO:0004222">
    <property type="term" value="F:metalloendopeptidase activity"/>
    <property type="evidence" value="ECO:0007669"/>
    <property type="project" value="TreeGrafter"/>
</dbReference>
<dbReference type="PANTHER" id="PTHR21666">
    <property type="entry name" value="PEPTIDASE-RELATED"/>
    <property type="match status" value="1"/>
</dbReference>
<accession>A0A365U950</accession>
<evidence type="ECO:0000313" key="5">
    <source>
        <dbReference type="Proteomes" id="UP000253370"/>
    </source>
</evidence>
<dbReference type="InterPro" id="IPR050570">
    <property type="entry name" value="Cell_wall_metabolism_enzyme"/>
</dbReference>
<proteinExistence type="predicted"/>